<dbReference type="Proteomes" id="UP000054018">
    <property type="component" value="Unassembled WGS sequence"/>
</dbReference>
<dbReference type="HOGENOM" id="CLU_2740974_0_0_1"/>
<name>A0A0D0A2J7_9AGAM</name>
<accession>A0A0D0A2J7</accession>
<sequence length="71" mass="7905">MTIHPPLLQNLQNDHVVSDSGQLQCYTTSRPSGYMCSACSIPFLSQQSLHQHARMPQADEACRAAVGYHFE</sequence>
<reference evidence="1 2" key="1">
    <citation type="submission" date="2014-04" db="EMBL/GenBank/DDBJ databases">
        <authorList>
            <consortium name="DOE Joint Genome Institute"/>
            <person name="Kuo A."/>
            <person name="Kohler A."/>
            <person name="Costa M.D."/>
            <person name="Nagy L.G."/>
            <person name="Floudas D."/>
            <person name="Copeland A."/>
            <person name="Barry K.W."/>
            <person name="Cichocki N."/>
            <person name="Veneault-Fourrey C."/>
            <person name="LaButti K."/>
            <person name="Lindquist E.A."/>
            <person name="Lipzen A."/>
            <person name="Lundell T."/>
            <person name="Morin E."/>
            <person name="Murat C."/>
            <person name="Sun H."/>
            <person name="Tunlid A."/>
            <person name="Henrissat B."/>
            <person name="Grigoriev I.V."/>
            <person name="Hibbett D.S."/>
            <person name="Martin F."/>
            <person name="Nordberg H.P."/>
            <person name="Cantor M.N."/>
            <person name="Hua S.X."/>
        </authorList>
    </citation>
    <scope>NUCLEOTIDE SEQUENCE [LARGE SCALE GENOMIC DNA]</scope>
    <source>
        <strain evidence="1 2">441</strain>
    </source>
</reference>
<reference evidence="2" key="2">
    <citation type="submission" date="2015-01" db="EMBL/GenBank/DDBJ databases">
        <title>Evolutionary Origins and Diversification of the Mycorrhizal Mutualists.</title>
        <authorList>
            <consortium name="DOE Joint Genome Institute"/>
            <consortium name="Mycorrhizal Genomics Consortium"/>
            <person name="Kohler A."/>
            <person name="Kuo A."/>
            <person name="Nagy L.G."/>
            <person name="Floudas D."/>
            <person name="Copeland A."/>
            <person name="Barry K.W."/>
            <person name="Cichocki N."/>
            <person name="Veneault-Fourrey C."/>
            <person name="LaButti K."/>
            <person name="Lindquist E.A."/>
            <person name="Lipzen A."/>
            <person name="Lundell T."/>
            <person name="Morin E."/>
            <person name="Murat C."/>
            <person name="Riley R."/>
            <person name="Ohm R."/>
            <person name="Sun H."/>
            <person name="Tunlid A."/>
            <person name="Henrissat B."/>
            <person name="Grigoriev I.V."/>
            <person name="Hibbett D.S."/>
            <person name="Martin F."/>
        </authorList>
    </citation>
    <scope>NUCLEOTIDE SEQUENCE [LARGE SCALE GENOMIC DNA]</scope>
    <source>
        <strain evidence="2">441</strain>
    </source>
</reference>
<evidence type="ECO:0000313" key="1">
    <source>
        <dbReference type="EMBL" id="KIK26293.1"/>
    </source>
</evidence>
<dbReference type="EMBL" id="KN833702">
    <property type="protein sequence ID" value="KIK26293.1"/>
    <property type="molecule type" value="Genomic_DNA"/>
</dbReference>
<organism evidence="1 2">
    <name type="scientific">Pisolithus microcarpus 441</name>
    <dbReference type="NCBI Taxonomy" id="765257"/>
    <lineage>
        <taxon>Eukaryota</taxon>
        <taxon>Fungi</taxon>
        <taxon>Dikarya</taxon>
        <taxon>Basidiomycota</taxon>
        <taxon>Agaricomycotina</taxon>
        <taxon>Agaricomycetes</taxon>
        <taxon>Agaricomycetidae</taxon>
        <taxon>Boletales</taxon>
        <taxon>Sclerodermatineae</taxon>
        <taxon>Pisolithaceae</taxon>
        <taxon>Pisolithus</taxon>
    </lineage>
</organism>
<evidence type="ECO:0008006" key="3">
    <source>
        <dbReference type="Google" id="ProtNLM"/>
    </source>
</evidence>
<dbReference type="OrthoDB" id="3256870at2759"/>
<keyword evidence="2" id="KW-1185">Reference proteome</keyword>
<proteinExistence type="predicted"/>
<protein>
    <recommendedName>
        <fullName evidence="3">C2H2-type domain-containing protein</fullName>
    </recommendedName>
</protein>
<evidence type="ECO:0000313" key="2">
    <source>
        <dbReference type="Proteomes" id="UP000054018"/>
    </source>
</evidence>
<dbReference type="AlphaFoldDB" id="A0A0D0A2J7"/>
<gene>
    <name evidence="1" type="ORF">PISMIDRAFT_676090</name>
</gene>